<dbReference type="AlphaFoldDB" id="A0A0H5QIU7"/>
<dbReference type="InterPro" id="IPR011993">
    <property type="entry name" value="PH-like_dom_sf"/>
</dbReference>
<feature type="domain" description="SAM" evidence="3">
    <location>
        <begin position="36"/>
        <end position="102"/>
    </location>
</feature>
<dbReference type="InterPro" id="IPR001849">
    <property type="entry name" value="PH_domain"/>
</dbReference>
<dbReference type="InterPro" id="IPR013761">
    <property type="entry name" value="SAM/pointed_sf"/>
</dbReference>
<protein>
    <recommendedName>
        <fullName evidence="5">PH domain-containing protein</fullName>
    </recommendedName>
</protein>
<feature type="domain" description="PH" evidence="2">
    <location>
        <begin position="296"/>
        <end position="388"/>
    </location>
</feature>
<feature type="region of interest" description="Disordered" evidence="1">
    <location>
        <begin position="107"/>
        <end position="166"/>
    </location>
</feature>
<feature type="compositionally biased region" description="Polar residues" evidence="1">
    <location>
        <begin position="150"/>
        <end position="159"/>
    </location>
</feature>
<feature type="region of interest" description="Disordered" evidence="1">
    <location>
        <begin position="200"/>
        <end position="247"/>
    </location>
</feature>
<evidence type="ECO:0000256" key="1">
    <source>
        <dbReference type="SAM" id="MobiDB-lite"/>
    </source>
</evidence>
<dbReference type="Pfam" id="PF00169">
    <property type="entry name" value="PH"/>
    <property type="match status" value="1"/>
</dbReference>
<evidence type="ECO:0000259" key="2">
    <source>
        <dbReference type="PROSITE" id="PS50003"/>
    </source>
</evidence>
<evidence type="ECO:0000259" key="3">
    <source>
        <dbReference type="PROSITE" id="PS50105"/>
    </source>
</evidence>
<accession>A0A0H5QIU7</accession>
<sequence>MPQIFIGIRFWSRGKLLHSLLEFGYRDVGDNTSQMMMMSQLQKWLQSKWVDHYAYIFLQSGYTDPDDIRTCSQKEIDAILESIDKPGHRLKIRLLIEDIRTSEKPLAQRNSAGFDGNSDESVSEPDDIGVVRDHERYSLSNSGSDDDRGLSQSEAGSSSDGEKDFRDGAYADNADYKFRAFGDIAAELRGRVLTMTEADQFSMPPQSSPPALPSIDQDTNPDGNGPPEKGPSGRGTRQQQDKANIDQRYHVPVNNANYQPDQGRFRFTTPELEHIGWRNETLETASADHDQDAENTVILTGNAELIMSHQRSKSKRYFVLTARRLRWFKPNSDTPTGEFELNEGHIDLSKQKDGDMITIRSKFASITMQFPDSSTTKAWIDAIRRTCDDIRVLTVSDVNASAGGDNVVAPRASSSTLNESHYRETVAYFQKGKSL</sequence>
<dbReference type="PROSITE" id="PS50105">
    <property type="entry name" value="SAM_DOMAIN"/>
    <property type="match status" value="1"/>
</dbReference>
<dbReference type="EMBL" id="HACM01001476">
    <property type="protein sequence ID" value="CRZ01918.1"/>
    <property type="molecule type" value="Transcribed_RNA"/>
</dbReference>
<feature type="compositionally biased region" description="Acidic residues" evidence="1">
    <location>
        <begin position="117"/>
        <end position="127"/>
    </location>
</feature>
<proteinExistence type="predicted"/>
<dbReference type="Gene3D" id="1.10.150.50">
    <property type="entry name" value="Transcription Factor, Ets-1"/>
    <property type="match status" value="1"/>
</dbReference>
<dbReference type="SUPFAM" id="SSF47769">
    <property type="entry name" value="SAM/Pointed domain"/>
    <property type="match status" value="1"/>
</dbReference>
<dbReference type="SMART" id="SM00233">
    <property type="entry name" value="PH"/>
    <property type="match status" value="1"/>
</dbReference>
<dbReference type="PROSITE" id="PS50003">
    <property type="entry name" value="PH_DOMAIN"/>
    <property type="match status" value="1"/>
</dbReference>
<evidence type="ECO:0000313" key="4">
    <source>
        <dbReference type="EMBL" id="CRZ01918.1"/>
    </source>
</evidence>
<organism evidence="4">
    <name type="scientific">Spongospora subterranea</name>
    <dbReference type="NCBI Taxonomy" id="70186"/>
    <lineage>
        <taxon>Eukaryota</taxon>
        <taxon>Sar</taxon>
        <taxon>Rhizaria</taxon>
        <taxon>Endomyxa</taxon>
        <taxon>Phytomyxea</taxon>
        <taxon>Plasmodiophorida</taxon>
        <taxon>Plasmodiophoridae</taxon>
        <taxon>Spongospora</taxon>
    </lineage>
</organism>
<name>A0A0H5QIU7_9EUKA</name>
<dbReference type="Gene3D" id="2.30.29.30">
    <property type="entry name" value="Pleckstrin-homology domain (PH domain)/Phosphotyrosine-binding domain (PTB)"/>
    <property type="match status" value="1"/>
</dbReference>
<dbReference type="CDD" id="cd00821">
    <property type="entry name" value="PH"/>
    <property type="match status" value="1"/>
</dbReference>
<dbReference type="SUPFAM" id="SSF50729">
    <property type="entry name" value="PH domain-like"/>
    <property type="match status" value="1"/>
</dbReference>
<dbReference type="InterPro" id="IPR001660">
    <property type="entry name" value="SAM"/>
</dbReference>
<evidence type="ECO:0008006" key="5">
    <source>
        <dbReference type="Google" id="ProtNLM"/>
    </source>
</evidence>
<reference evidence="4" key="1">
    <citation type="submission" date="2015-04" db="EMBL/GenBank/DDBJ databases">
        <title>The genome sequence of the plant pathogenic Rhizarian Plasmodiophora brassicae reveals insights in its biotrophic life cycle and the origin of chitin synthesis.</title>
        <authorList>
            <person name="Schwelm A."/>
            <person name="Fogelqvist J."/>
            <person name="Knaust A."/>
            <person name="Julke S."/>
            <person name="Lilja T."/>
            <person name="Dhandapani V."/>
            <person name="Bonilla-Rosso G."/>
            <person name="Karlsson M."/>
            <person name="Shevchenko A."/>
            <person name="Choi S.R."/>
            <person name="Kim H.G."/>
            <person name="Park J.Y."/>
            <person name="Lim Y.P."/>
            <person name="Ludwig-Muller J."/>
            <person name="Dixelius C."/>
        </authorList>
    </citation>
    <scope>NUCLEOTIDE SEQUENCE</scope>
    <source>
        <tissue evidence="4">Potato root galls</tissue>
    </source>
</reference>